<reference evidence="2 3" key="1">
    <citation type="submission" date="2021-12" db="EMBL/GenBank/DDBJ databases">
        <title>Genome sequence of Acetobacter sicerae DmPark20a_162.</title>
        <authorList>
            <person name="Chaston J.M."/>
        </authorList>
    </citation>
    <scope>NUCLEOTIDE SEQUENCE [LARGE SCALE GENOMIC DNA]</scope>
    <source>
        <strain evidence="2 3">DmPark20a_162</strain>
    </source>
</reference>
<proteinExistence type="predicted"/>
<evidence type="ECO:0000313" key="2">
    <source>
        <dbReference type="EMBL" id="MCE0745224.1"/>
    </source>
</evidence>
<evidence type="ECO:0000259" key="1">
    <source>
        <dbReference type="Pfam" id="PF01609"/>
    </source>
</evidence>
<feature type="domain" description="Transposase IS4-like" evidence="1">
    <location>
        <begin position="27"/>
        <end position="91"/>
    </location>
</feature>
<organism evidence="2 3">
    <name type="scientific">Acetobacter sicerae</name>
    <dbReference type="NCBI Taxonomy" id="85325"/>
    <lineage>
        <taxon>Bacteria</taxon>
        <taxon>Pseudomonadati</taxon>
        <taxon>Pseudomonadota</taxon>
        <taxon>Alphaproteobacteria</taxon>
        <taxon>Acetobacterales</taxon>
        <taxon>Acetobacteraceae</taxon>
        <taxon>Acetobacter</taxon>
    </lineage>
</organism>
<protein>
    <submittedName>
        <fullName evidence="2">Transposase</fullName>
    </submittedName>
</protein>
<dbReference type="RefSeq" id="WP_232878911.1">
    <property type="nucleotide sequence ID" value="NZ_JAJSOJ010000064.1"/>
</dbReference>
<gene>
    <name evidence="2" type="ORF">LWC05_15215</name>
</gene>
<keyword evidence="3" id="KW-1185">Reference proteome</keyword>
<accession>A0ABS8VZH7</accession>
<sequence>MSLFINILQGSKKREADQGFGWINGELTTKIHVIVDVAGKILVFFVILEQRDDITGAELLLDEGDPETFIADEAYDADPFIKKIEDRRFASVATYRKR</sequence>
<dbReference type="Pfam" id="PF01609">
    <property type="entry name" value="DDE_Tnp_1"/>
    <property type="match status" value="1"/>
</dbReference>
<name>A0ABS8VZH7_9PROT</name>
<dbReference type="EMBL" id="JAJSOJ010000064">
    <property type="protein sequence ID" value="MCE0745224.1"/>
    <property type="molecule type" value="Genomic_DNA"/>
</dbReference>
<dbReference type="InterPro" id="IPR002559">
    <property type="entry name" value="Transposase_11"/>
</dbReference>
<dbReference type="Proteomes" id="UP001521074">
    <property type="component" value="Unassembled WGS sequence"/>
</dbReference>
<evidence type="ECO:0000313" key="3">
    <source>
        <dbReference type="Proteomes" id="UP001521074"/>
    </source>
</evidence>
<comment type="caution">
    <text evidence="2">The sequence shown here is derived from an EMBL/GenBank/DDBJ whole genome shotgun (WGS) entry which is preliminary data.</text>
</comment>